<reference evidence="2" key="1">
    <citation type="submission" date="2016-09" db="EMBL/GenBank/DDBJ databases">
        <title>Draft genome sequence of a novel species of the family Streptococcaceae isolated from flowers.</title>
        <authorList>
            <person name="Chuah L.-O."/>
            <person name="Yap K.-P."/>
            <person name="Thong K.L."/>
            <person name="Liong M.T."/>
            <person name="Ahmad R."/>
            <person name="Rusul G."/>
        </authorList>
    </citation>
    <scope>NUCLEOTIDE SEQUENCE [LARGE SCALE GENOMIC DNA]</scope>
    <source>
        <strain evidence="2">DF1</strain>
    </source>
</reference>
<evidence type="ECO:0008006" key="3">
    <source>
        <dbReference type="Google" id="ProtNLM"/>
    </source>
</evidence>
<dbReference type="STRING" id="1859473.BG261_04165"/>
<dbReference type="Proteomes" id="UP000178622">
    <property type="component" value="Unassembled WGS sequence"/>
</dbReference>
<accession>A0A1E8GM42</accession>
<dbReference type="Pfam" id="PF06124">
    <property type="entry name" value="DUF960"/>
    <property type="match status" value="1"/>
</dbReference>
<name>A0A1E8GM42_9LACT</name>
<gene>
    <name evidence="1" type="ORF">BG261_04165</name>
</gene>
<dbReference type="Gene3D" id="3.10.450.150">
    <property type="entry name" value="enterococcus faecalis protein"/>
    <property type="match status" value="1"/>
</dbReference>
<proteinExistence type="predicted"/>
<evidence type="ECO:0000313" key="1">
    <source>
        <dbReference type="EMBL" id="OFI49076.1"/>
    </source>
</evidence>
<dbReference type="RefSeq" id="WP_070792369.1">
    <property type="nucleotide sequence ID" value="NZ_MKIR01000021.1"/>
</dbReference>
<dbReference type="AlphaFoldDB" id="A0A1E8GM42"/>
<evidence type="ECO:0000313" key="2">
    <source>
        <dbReference type="Proteomes" id="UP000178622"/>
    </source>
</evidence>
<protein>
    <recommendedName>
        <fullName evidence="3">GTP cyclohydrolase</fullName>
    </recommendedName>
</protein>
<comment type="caution">
    <text evidence="1">The sequence shown here is derived from an EMBL/GenBank/DDBJ whole genome shotgun (WGS) entry which is preliminary data.</text>
</comment>
<dbReference type="EMBL" id="MKIR01000021">
    <property type="protein sequence ID" value="OFI49076.1"/>
    <property type="molecule type" value="Genomic_DNA"/>
</dbReference>
<dbReference type="OrthoDB" id="2225914at2"/>
<sequence>MAFTNTSGRYASFGIASELPGQVIDSFWYIIDNNLKGVFVLEPIINFDLINKDGYLTILFSQEGSYDKIAFDFDFPYDKDWPSVVHVVDRMGRETVILPSEM</sequence>
<dbReference type="InterPro" id="IPR009303">
    <property type="entry name" value="DUF960"/>
</dbReference>
<organism evidence="1 2">
    <name type="scientific">Floricoccus tropicus</name>
    <dbReference type="NCBI Taxonomy" id="1859473"/>
    <lineage>
        <taxon>Bacteria</taxon>
        <taxon>Bacillati</taxon>
        <taxon>Bacillota</taxon>
        <taxon>Bacilli</taxon>
        <taxon>Lactobacillales</taxon>
        <taxon>Streptococcaceae</taxon>
        <taxon>Floricoccus</taxon>
    </lineage>
</organism>
<keyword evidence="2" id="KW-1185">Reference proteome</keyword>